<accession>A0A917SAT4</accession>
<keyword evidence="4" id="KW-0460">Magnesium</keyword>
<dbReference type="RefSeq" id="WP_188896014.1">
    <property type="nucleotide sequence ID" value="NZ_BMMZ01000006.1"/>
</dbReference>
<name>A0A917SAT4_9ACTN</name>
<keyword evidence="7" id="KW-1185">Reference proteome</keyword>
<evidence type="ECO:0000313" key="6">
    <source>
        <dbReference type="EMBL" id="GGL68234.1"/>
    </source>
</evidence>
<feature type="domain" description="PIN" evidence="5">
    <location>
        <begin position="4"/>
        <end position="119"/>
    </location>
</feature>
<proteinExistence type="predicted"/>
<evidence type="ECO:0000313" key="7">
    <source>
        <dbReference type="Proteomes" id="UP000613840"/>
    </source>
</evidence>
<sequence length="136" mass="14988">MPRFVDTNVVLYAVSTARAETAKRDKAREILRATDLALSAQVLGEFYVQTTRTSREGALSHADAVAMIESLGRFPIEPVTTKIVSSALATRERYQISYWDAAIIEAARTAKCTEVLSEDLSSGQDYDGVVVRNPFE</sequence>
<dbReference type="AlphaFoldDB" id="A0A917SAT4"/>
<dbReference type="GO" id="GO:0004518">
    <property type="term" value="F:nuclease activity"/>
    <property type="evidence" value="ECO:0007669"/>
    <property type="project" value="UniProtKB-KW"/>
</dbReference>
<reference evidence="6" key="2">
    <citation type="submission" date="2020-09" db="EMBL/GenBank/DDBJ databases">
        <authorList>
            <person name="Sun Q."/>
            <person name="Zhou Y."/>
        </authorList>
    </citation>
    <scope>NUCLEOTIDE SEQUENCE</scope>
    <source>
        <strain evidence="6">CGMCC 4.7306</strain>
    </source>
</reference>
<dbReference type="CDD" id="cd18692">
    <property type="entry name" value="PIN_VapC-like"/>
    <property type="match status" value="1"/>
</dbReference>
<evidence type="ECO:0000256" key="4">
    <source>
        <dbReference type="ARBA" id="ARBA00022842"/>
    </source>
</evidence>
<dbReference type="InterPro" id="IPR002716">
    <property type="entry name" value="PIN_dom"/>
</dbReference>
<dbReference type="Gene3D" id="3.40.50.1010">
    <property type="entry name" value="5'-nuclease"/>
    <property type="match status" value="1"/>
</dbReference>
<dbReference type="Pfam" id="PF01850">
    <property type="entry name" value="PIN"/>
    <property type="match status" value="1"/>
</dbReference>
<evidence type="ECO:0000259" key="5">
    <source>
        <dbReference type="Pfam" id="PF01850"/>
    </source>
</evidence>
<dbReference type="SUPFAM" id="SSF88723">
    <property type="entry name" value="PIN domain-like"/>
    <property type="match status" value="1"/>
</dbReference>
<dbReference type="EMBL" id="BMMZ01000006">
    <property type="protein sequence ID" value="GGL68234.1"/>
    <property type="molecule type" value="Genomic_DNA"/>
</dbReference>
<gene>
    <name evidence="6" type="ORF">GCM10011575_28460</name>
</gene>
<keyword evidence="3" id="KW-0378">Hydrolase</keyword>
<dbReference type="InterPro" id="IPR029060">
    <property type="entry name" value="PIN-like_dom_sf"/>
</dbReference>
<dbReference type="Proteomes" id="UP000613840">
    <property type="component" value="Unassembled WGS sequence"/>
</dbReference>
<comment type="caution">
    <text evidence="6">The sequence shown here is derived from an EMBL/GenBank/DDBJ whole genome shotgun (WGS) entry which is preliminary data.</text>
</comment>
<reference evidence="6" key="1">
    <citation type="journal article" date="2014" name="Int. J. Syst. Evol. Microbiol.">
        <title>Complete genome sequence of Corynebacterium casei LMG S-19264T (=DSM 44701T), isolated from a smear-ripened cheese.</title>
        <authorList>
            <consortium name="US DOE Joint Genome Institute (JGI-PGF)"/>
            <person name="Walter F."/>
            <person name="Albersmeier A."/>
            <person name="Kalinowski J."/>
            <person name="Ruckert C."/>
        </authorList>
    </citation>
    <scope>NUCLEOTIDE SEQUENCE</scope>
    <source>
        <strain evidence="6">CGMCC 4.7306</strain>
    </source>
</reference>
<evidence type="ECO:0000256" key="3">
    <source>
        <dbReference type="ARBA" id="ARBA00022801"/>
    </source>
</evidence>
<keyword evidence="1" id="KW-0540">Nuclease</keyword>
<keyword evidence="2" id="KW-0479">Metal-binding</keyword>
<dbReference type="GO" id="GO:0016787">
    <property type="term" value="F:hydrolase activity"/>
    <property type="evidence" value="ECO:0007669"/>
    <property type="project" value="UniProtKB-KW"/>
</dbReference>
<protein>
    <submittedName>
        <fullName evidence="6">Twitching motility protein PilT</fullName>
    </submittedName>
</protein>
<organism evidence="6 7">
    <name type="scientific">Microlunatus endophyticus</name>
    <dbReference type="NCBI Taxonomy" id="1716077"/>
    <lineage>
        <taxon>Bacteria</taxon>
        <taxon>Bacillati</taxon>
        <taxon>Actinomycetota</taxon>
        <taxon>Actinomycetes</taxon>
        <taxon>Propionibacteriales</taxon>
        <taxon>Propionibacteriaceae</taxon>
        <taxon>Microlunatus</taxon>
    </lineage>
</organism>
<evidence type="ECO:0000256" key="1">
    <source>
        <dbReference type="ARBA" id="ARBA00022722"/>
    </source>
</evidence>
<evidence type="ECO:0000256" key="2">
    <source>
        <dbReference type="ARBA" id="ARBA00022723"/>
    </source>
</evidence>
<dbReference type="GO" id="GO:0046872">
    <property type="term" value="F:metal ion binding"/>
    <property type="evidence" value="ECO:0007669"/>
    <property type="project" value="UniProtKB-KW"/>
</dbReference>